<reference evidence="8 9" key="1">
    <citation type="submission" date="2019-03" db="EMBL/GenBank/DDBJ databases">
        <title>Draft genome sequences of novel Actinobacteria.</title>
        <authorList>
            <person name="Sahin N."/>
            <person name="Ay H."/>
            <person name="Saygin H."/>
        </authorList>
    </citation>
    <scope>NUCLEOTIDE SEQUENCE [LARGE SCALE GENOMIC DNA]</scope>
    <source>
        <strain evidence="8 9">DSM 41900</strain>
    </source>
</reference>
<dbReference type="GO" id="GO:0022857">
    <property type="term" value="F:transmembrane transporter activity"/>
    <property type="evidence" value="ECO:0007669"/>
    <property type="project" value="InterPro"/>
</dbReference>
<evidence type="ECO:0000313" key="8">
    <source>
        <dbReference type="EMBL" id="TDC65653.1"/>
    </source>
</evidence>
<dbReference type="GO" id="GO:0005886">
    <property type="term" value="C:plasma membrane"/>
    <property type="evidence" value="ECO:0007669"/>
    <property type="project" value="UniProtKB-SubCell"/>
</dbReference>
<keyword evidence="4 7" id="KW-0812">Transmembrane</keyword>
<keyword evidence="5 7" id="KW-1133">Transmembrane helix</keyword>
<evidence type="ECO:0000256" key="6">
    <source>
        <dbReference type="ARBA" id="ARBA00023136"/>
    </source>
</evidence>
<dbReference type="InterPro" id="IPR011701">
    <property type="entry name" value="MFS"/>
</dbReference>
<keyword evidence="9" id="KW-1185">Reference proteome</keyword>
<evidence type="ECO:0000256" key="4">
    <source>
        <dbReference type="ARBA" id="ARBA00022692"/>
    </source>
</evidence>
<evidence type="ECO:0000256" key="7">
    <source>
        <dbReference type="SAM" id="Phobius"/>
    </source>
</evidence>
<feature type="transmembrane region" description="Helical" evidence="7">
    <location>
        <begin position="76"/>
        <end position="94"/>
    </location>
</feature>
<keyword evidence="3" id="KW-1003">Cell membrane</keyword>
<dbReference type="Gene3D" id="1.20.1250.20">
    <property type="entry name" value="MFS general substrate transporter like domains"/>
    <property type="match status" value="1"/>
</dbReference>
<feature type="transmembrane region" description="Helical" evidence="7">
    <location>
        <begin position="12"/>
        <end position="37"/>
    </location>
</feature>
<dbReference type="SUPFAM" id="SSF103473">
    <property type="entry name" value="MFS general substrate transporter"/>
    <property type="match status" value="1"/>
</dbReference>
<dbReference type="Pfam" id="PF07690">
    <property type="entry name" value="MFS_1"/>
    <property type="match status" value="1"/>
</dbReference>
<feature type="transmembrane region" description="Helical" evidence="7">
    <location>
        <begin position="159"/>
        <end position="188"/>
    </location>
</feature>
<evidence type="ECO:0000256" key="1">
    <source>
        <dbReference type="ARBA" id="ARBA00004429"/>
    </source>
</evidence>
<evidence type="ECO:0000313" key="9">
    <source>
        <dbReference type="Proteomes" id="UP000295345"/>
    </source>
</evidence>
<keyword evidence="2" id="KW-0813">Transport</keyword>
<dbReference type="PANTHER" id="PTHR23513">
    <property type="entry name" value="INTEGRAL MEMBRANE EFFLUX PROTEIN-RELATED"/>
    <property type="match status" value="1"/>
</dbReference>
<evidence type="ECO:0000256" key="3">
    <source>
        <dbReference type="ARBA" id="ARBA00022475"/>
    </source>
</evidence>
<dbReference type="EMBL" id="SMKI01000476">
    <property type="protein sequence ID" value="TDC65653.1"/>
    <property type="molecule type" value="Genomic_DNA"/>
</dbReference>
<organism evidence="8 9">
    <name type="scientific">Streptomyces hainanensis</name>
    <dbReference type="NCBI Taxonomy" id="402648"/>
    <lineage>
        <taxon>Bacteria</taxon>
        <taxon>Bacillati</taxon>
        <taxon>Actinomycetota</taxon>
        <taxon>Actinomycetes</taxon>
        <taxon>Kitasatosporales</taxon>
        <taxon>Streptomycetaceae</taxon>
        <taxon>Streptomyces</taxon>
    </lineage>
</organism>
<dbReference type="InterPro" id="IPR036259">
    <property type="entry name" value="MFS_trans_sf"/>
</dbReference>
<feature type="non-terminal residue" evidence="8">
    <location>
        <position position="196"/>
    </location>
</feature>
<feature type="transmembrane region" description="Helical" evidence="7">
    <location>
        <begin position="43"/>
        <end position="64"/>
    </location>
</feature>
<dbReference type="PANTHER" id="PTHR23513:SF9">
    <property type="entry name" value="ENTEROBACTIN EXPORTER ENTS"/>
    <property type="match status" value="1"/>
</dbReference>
<dbReference type="OrthoDB" id="5494559at2"/>
<comment type="subcellular location">
    <subcellularLocation>
        <location evidence="1">Cell inner membrane</location>
        <topology evidence="1">Multi-pass membrane protein</topology>
    </subcellularLocation>
</comment>
<evidence type="ECO:0000256" key="5">
    <source>
        <dbReference type="ARBA" id="ARBA00022989"/>
    </source>
</evidence>
<proteinExistence type="predicted"/>
<protein>
    <submittedName>
        <fullName evidence="8">MFS transporter</fullName>
    </submittedName>
</protein>
<comment type="caution">
    <text evidence="8">The sequence shown here is derived from an EMBL/GenBank/DDBJ whole genome shotgun (WGS) entry which is preliminary data.</text>
</comment>
<accession>A0A4R4SUU9</accession>
<keyword evidence="6 7" id="KW-0472">Membrane</keyword>
<dbReference type="AlphaFoldDB" id="A0A4R4SUU9"/>
<dbReference type="Proteomes" id="UP000295345">
    <property type="component" value="Unassembled WGS sequence"/>
</dbReference>
<dbReference type="RefSeq" id="WP_132821405.1">
    <property type="nucleotide sequence ID" value="NZ_SMKI01000476.1"/>
</dbReference>
<gene>
    <name evidence="8" type="ORF">E1283_30460</name>
</gene>
<sequence length="196" mass="19998">MRTTVLRDPAYRLLLTGSVVAGLGSWLLLVAVPVYVYQLTGSATATGLAVAVEATPGLLIGPWAGVLLDRVRLTRALWLAQLACAAAVSLLLLVDDASDVWLIYLAVFGENVAATVQRPAVRALVPAVVGTGQRELAAANSLDSLAGSLLRLGAPPLGALLLAGPGIGAVLAIDIAGYLLSALLFAVLGRRTASPA</sequence>
<evidence type="ECO:0000256" key="2">
    <source>
        <dbReference type="ARBA" id="ARBA00022448"/>
    </source>
</evidence>
<name>A0A4R4SUU9_9ACTN</name>